<dbReference type="EMBL" id="FMIO01000393">
    <property type="protein sequence ID" value="SCL92811.1"/>
    <property type="molecule type" value="Genomic_DNA"/>
</dbReference>
<dbReference type="AlphaFoldDB" id="A0A1D3L9Y3"/>
<gene>
    <name evidence="1" type="ORF">PCHDK_000530900</name>
</gene>
<dbReference type="Proteomes" id="UP000195879">
    <property type="component" value="Unassembled WGS sequence"/>
</dbReference>
<sequence>CEAINEIDKLFSVEKVGSGSFIKYDDLLKSYCPIPNNVNNKECTYYEQVVASAFIALLTLFKKFDDDEDEDVLEDDKLAEYAILWLCYKIDQETHEFSNLNEFYNKYIINNEKNIKEENGADAYNSYKDIINKQICLKAIDIKETSKIYEAFEILCKMYNELD</sequence>
<name>A0A1D3L9Y3_PLACE</name>
<proteinExistence type="predicted"/>
<dbReference type="Pfam" id="PF06022">
    <property type="entry name" value="Cir_Bir_Yir"/>
    <property type="match status" value="1"/>
</dbReference>
<feature type="non-terminal residue" evidence="1">
    <location>
        <position position="1"/>
    </location>
</feature>
<feature type="non-terminal residue" evidence="1">
    <location>
        <position position="163"/>
    </location>
</feature>
<evidence type="ECO:0000313" key="1">
    <source>
        <dbReference type="EMBL" id="SCL92811.1"/>
    </source>
</evidence>
<evidence type="ECO:0000313" key="2">
    <source>
        <dbReference type="Proteomes" id="UP000195879"/>
    </source>
</evidence>
<dbReference type="NCBIfam" id="TIGR01590">
    <property type="entry name" value="yir-bir-cir_Pla"/>
    <property type="match status" value="1"/>
</dbReference>
<reference evidence="1 2" key="1">
    <citation type="submission" date="2016-08" db="EMBL/GenBank/DDBJ databases">
        <authorList>
            <consortium name="Pathogen Informatics"/>
        </authorList>
    </citation>
    <scope>NUCLEOTIDE SEQUENCE [LARGE SCALE GENOMIC DNA]</scope>
    <source>
        <strain evidence="1 2">DK</strain>
    </source>
</reference>
<protein>
    <submittedName>
        <fullName evidence="1">Plasmodium variant antigen protein Cir/Yir/Bir, putative</fullName>
    </submittedName>
</protein>
<accession>A0A1D3L9Y3</accession>
<organism evidence="1 2">
    <name type="scientific">Plasmodium chabaudi adami</name>
    <dbReference type="NCBI Taxonomy" id="5826"/>
    <lineage>
        <taxon>Eukaryota</taxon>
        <taxon>Sar</taxon>
        <taxon>Alveolata</taxon>
        <taxon>Apicomplexa</taxon>
        <taxon>Aconoidasida</taxon>
        <taxon>Haemosporida</taxon>
        <taxon>Plasmodiidae</taxon>
        <taxon>Plasmodium</taxon>
        <taxon>Plasmodium (Vinckeia)</taxon>
    </lineage>
</organism>
<dbReference type="InterPro" id="IPR006477">
    <property type="entry name" value="Yir_bir_cir"/>
</dbReference>